<gene>
    <name evidence="4" type="primary">LOC107108858</name>
</gene>
<evidence type="ECO:0000313" key="3">
    <source>
        <dbReference type="Proteomes" id="UP000694871"/>
    </source>
</evidence>
<dbReference type="PANTHER" id="PTHR10751">
    <property type="entry name" value="GUANYLATE BINDING PROTEIN"/>
    <property type="match status" value="1"/>
</dbReference>
<dbReference type="Proteomes" id="UP000694871">
    <property type="component" value="Unplaced"/>
</dbReference>
<keyword evidence="3" id="KW-1185">Reference proteome</keyword>
<feature type="domain" description="Guanylate-binding protein N-terminal" evidence="2">
    <location>
        <begin position="21"/>
        <end position="97"/>
    </location>
</feature>
<reference evidence="4" key="1">
    <citation type="submission" date="2025-08" db="UniProtKB">
        <authorList>
            <consortium name="RefSeq"/>
        </authorList>
    </citation>
    <scope>IDENTIFICATION</scope>
</reference>
<evidence type="ECO:0000259" key="2">
    <source>
        <dbReference type="Pfam" id="PF02263"/>
    </source>
</evidence>
<dbReference type="GeneID" id="107108858"/>
<evidence type="ECO:0000256" key="1">
    <source>
        <dbReference type="SAM" id="MobiDB-lite"/>
    </source>
</evidence>
<dbReference type="InterPro" id="IPR027417">
    <property type="entry name" value="P-loop_NTPase"/>
</dbReference>
<organism evidence="3 4">
    <name type="scientific">Gekko japonicus</name>
    <name type="common">Schlegel's Japanese gecko</name>
    <dbReference type="NCBI Taxonomy" id="146911"/>
    <lineage>
        <taxon>Eukaryota</taxon>
        <taxon>Metazoa</taxon>
        <taxon>Chordata</taxon>
        <taxon>Craniata</taxon>
        <taxon>Vertebrata</taxon>
        <taxon>Euteleostomi</taxon>
        <taxon>Lepidosauria</taxon>
        <taxon>Squamata</taxon>
        <taxon>Bifurcata</taxon>
        <taxon>Gekkota</taxon>
        <taxon>Gekkonidae</taxon>
        <taxon>Gekkoninae</taxon>
        <taxon>Gekko</taxon>
    </lineage>
</organism>
<sequence length="352" mass="39692">MSASRVMESICLVEPSPDSRSLRVNTAALSFLKSVTGRLWVVAIFGPKGTGKSFLLDQLVGQDGGSPRSAGIWLRCSPHPTRPDENLVFLDTEGLPEKMEKHPPCRYVKMLPDKVRVLEDCPMVNRFLLSSMLPDFVWCLRDVASEERVLQDVDLNLDLIVSPPAVSASENTTISCIQTLFPSQKVFCFCSPHADGKDGEVVSSDILHPMFQARLCSFKDYILNQRPKNSPGSRFSNGKDWSAVLERFADVLSLNEPIIVNESFDPQAFYLEAPWAAPKRKKRRRRRREEEIGFRENYENSNEPMIDPEMNFPRTTPKRKKIPRAPQVPVQEPRNTGFVSTGSSTIFLLDCS</sequence>
<protein>
    <submittedName>
        <fullName evidence="4">Guanylate-binding protein 6-like</fullName>
    </submittedName>
</protein>
<proteinExistence type="predicted"/>
<dbReference type="Pfam" id="PF02263">
    <property type="entry name" value="GBP"/>
    <property type="match status" value="1"/>
</dbReference>
<feature type="region of interest" description="Disordered" evidence="1">
    <location>
        <begin position="300"/>
        <end position="336"/>
    </location>
</feature>
<accession>A0ABM1JTT0</accession>
<dbReference type="Gene3D" id="3.40.50.300">
    <property type="entry name" value="P-loop containing nucleotide triphosphate hydrolases"/>
    <property type="match status" value="2"/>
</dbReference>
<evidence type="ECO:0000313" key="4">
    <source>
        <dbReference type="RefSeq" id="XP_015264867.1"/>
    </source>
</evidence>
<name>A0ABM1JTT0_GEKJA</name>
<dbReference type="RefSeq" id="XP_015264867.1">
    <property type="nucleotide sequence ID" value="XM_015409381.1"/>
</dbReference>
<dbReference type="InterPro" id="IPR015894">
    <property type="entry name" value="Guanylate-bd_N"/>
</dbReference>
<dbReference type="SUPFAM" id="SSF52540">
    <property type="entry name" value="P-loop containing nucleoside triphosphate hydrolases"/>
    <property type="match status" value="1"/>
</dbReference>